<dbReference type="Pfam" id="PF00485">
    <property type="entry name" value="PRK"/>
    <property type="match status" value="1"/>
</dbReference>
<dbReference type="GeneID" id="80512892"/>
<dbReference type="GO" id="GO:0016301">
    <property type="term" value="F:kinase activity"/>
    <property type="evidence" value="ECO:0007669"/>
    <property type="project" value="InterPro"/>
</dbReference>
<dbReference type="Gene3D" id="3.40.50.300">
    <property type="entry name" value="P-loop containing nucleotide triphosphate hydrolases"/>
    <property type="match status" value="1"/>
</dbReference>
<dbReference type="GO" id="GO:0005524">
    <property type="term" value="F:ATP binding"/>
    <property type="evidence" value="ECO:0007669"/>
    <property type="project" value="InterPro"/>
</dbReference>
<proteinExistence type="predicted"/>
<dbReference type="NCBIfam" id="NF004018">
    <property type="entry name" value="PRK05480.1"/>
    <property type="match status" value="1"/>
</dbReference>
<dbReference type="SUPFAM" id="SSF52540">
    <property type="entry name" value="P-loop containing nucleoside triphosphate hydrolases"/>
    <property type="match status" value="1"/>
</dbReference>
<evidence type="ECO:0000259" key="1">
    <source>
        <dbReference type="Pfam" id="PF00485"/>
    </source>
</evidence>
<dbReference type="Proteomes" id="UP000241365">
    <property type="component" value="Segment"/>
</dbReference>
<feature type="domain" description="Phosphoribulokinase/uridine kinase" evidence="1">
    <location>
        <begin position="81"/>
        <end position="259"/>
    </location>
</feature>
<accession>A0A167RCH2</accession>
<reference evidence="2 3" key="1">
    <citation type="journal article" date="2016" name="Genome Announc.">
        <title>Complete Genome Sequence of a New Megavirus Family Member Isolated from an Inland Water Lake for the First Time in India.</title>
        <authorList>
            <person name="Chatterjee A."/>
            <person name="Ali F."/>
            <person name="Bange D."/>
            <person name="Kondabagil K."/>
        </authorList>
    </citation>
    <scope>NUCLEOTIDE SEQUENCE [LARGE SCALE GENOMIC DNA]</scope>
    <source>
        <strain evidence="2">1</strain>
    </source>
</reference>
<dbReference type="PRINTS" id="PR00988">
    <property type="entry name" value="URIDINKINASE"/>
</dbReference>
<dbReference type="KEGG" id="vg:80512892"/>
<evidence type="ECO:0000313" key="2">
    <source>
        <dbReference type="EMBL" id="ANB50530.1"/>
    </source>
</evidence>
<keyword evidence="3" id="KW-1185">Reference proteome</keyword>
<protein>
    <recommendedName>
        <fullName evidence="1">Phosphoribulokinase/uridine kinase domain-containing protein</fullName>
    </recommendedName>
</protein>
<dbReference type="InterPro" id="IPR006083">
    <property type="entry name" value="PRK/URK"/>
</dbReference>
<dbReference type="PANTHER" id="PTHR10285">
    <property type="entry name" value="URIDINE KINASE"/>
    <property type="match status" value="1"/>
</dbReference>
<dbReference type="EMBL" id="KU877344">
    <property type="protein sequence ID" value="ANB50530.1"/>
    <property type="molecule type" value="Genomic_DNA"/>
</dbReference>
<dbReference type="RefSeq" id="YP_010776281.1">
    <property type="nucleotide sequence ID" value="NC_075034.1"/>
</dbReference>
<organism evidence="2 3">
    <name type="scientific">Powai lake megavirus</name>
    <dbReference type="NCBI Taxonomy" id="1842663"/>
    <lineage>
        <taxon>Viruses</taxon>
        <taxon>Varidnaviria</taxon>
        <taxon>Bamfordvirae</taxon>
        <taxon>Nucleocytoviricota</taxon>
        <taxon>Megaviricetes</taxon>
        <taxon>Imitervirales</taxon>
        <taxon>Mimiviridae</taxon>
        <taxon>Megamimivirinae</taxon>
        <taxon>Megavirus</taxon>
        <taxon>Megavirus powaiense</taxon>
    </lineage>
</organism>
<name>A0A167RCH2_9VIRU</name>
<sequence>MEVFIALIISLIAYIIAKEFMKHASDLKKMKKTYLKKMYLKEKKVVNNVVCIKNTKECEVIDSMINKFTDTHNKTLKTPYIIGICGGSGSGKTFITSLITETINKMFPNDEKVLIISQDSYYKGGDNETNYDIPDSIDFDLLEKHLEMLSLNKSIESPIYDFVTHSRKSETMTLHPAKIIIVEGILIFTQERLRNLLNMKIFINADEPTQIFRRTIRDVAERGRNIEEVQLRVTRDVWPSYKTHVLPSSIYADMSINNFNNCYVGPQIMLNHIITVFKSLD</sequence>
<dbReference type="InterPro" id="IPR027417">
    <property type="entry name" value="P-loop_NTPase"/>
</dbReference>
<evidence type="ECO:0000313" key="3">
    <source>
        <dbReference type="Proteomes" id="UP000241365"/>
    </source>
</evidence>